<dbReference type="Proteomes" id="UP000694005">
    <property type="component" value="Chromosome A04"/>
</dbReference>
<dbReference type="AlphaFoldDB" id="A0A8D9HVT2"/>
<protein>
    <submittedName>
        <fullName evidence="1">Uncharacterized protein</fullName>
    </submittedName>
</protein>
<reference evidence="1 2" key="1">
    <citation type="submission" date="2021-07" db="EMBL/GenBank/DDBJ databases">
        <authorList>
            <consortium name="Genoscope - CEA"/>
            <person name="William W."/>
        </authorList>
    </citation>
    <scope>NUCLEOTIDE SEQUENCE [LARGE SCALE GENOMIC DNA]</scope>
</reference>
<name>A0A8D9HVT2_BRACM</name>
<evidence type="ECO:0000313" key="1">
    <source>
        <dbReference type="EMBL" id="CAG7906395.1"/>
    </source>
</evidence>
<evidence type="ECO:0000313" key="2">
    <source>
        <dbReference type="Proteomes" id="UP000694005"/>
    </source>
</evidence>
<gene>
    <name evidence="1" type="ORF">BRAPAZ1V2_A04P12960.2</name>
</gene>
<dbReference type="Gramene" id="A04p12960.2_BraZ1">
    <property type="protein sequence ID" value="A04p12960.2_BraZ1.CDS"/>
    <property type="gene ID" value="A04g12960.2_BraZ1"/>
</dbReference>
<dbReference type="EMBL" id="LS974620">
    <property type="protein sequence ID" value="CAG7906395.1"/>
    <property type="molecule type" value="Genomic_DNA"/>
</dbReference>
<accession>A0A8D9HVT2</accession>
<organism evidence="1 2">
    <name type="scientific">Brassica campestris</name>
    <name type="common">Field mustard</name>
    <dbReference type="NCBI Taxonomy" id="3711"/>
    <lineage>
        <taxon>Eukaryota</taxon>
        <taxon>Viridiplantae</taxon>
        <taxon>Streptophyta</taxon>
        <taxon>Embryophyta</taxon>
        <taxon>Tracheophyta</taxon>
        <taxon>Spermatophyta</taxon>
        <taxon>Magnoliopsida</taxon>
        <taxon>eudicotyledons</taxon>
        <taxon>Gunneridae</taxon>
        <taxon>Pentapetalae</taxon>
        <taxon>rosids</taxon>
        <taxon>malvids</taxon>
        <taxon>Brassicales</taxon>
        <taxon>Brassicaceae</taxon>
        <taxon>Brassiceae</taxon>
        <taxon>Brassica</taxon>
    </lineage>
</organism>
<sequence>MKKKVSVSIPSYSNRFVCLGNKKPEPKNRTKIPEIRIGPKPSNIQMVIYFY</sequence>
<proteinExistence type="predicted"/>